<accession>A0A2I1D5F8</accession>
<dbReference type="EMBL" id="MSFM01000005">
    <property type="protein sequence ID" value="PKY05093.1"/>
    <property type="molecule type" value="Genomic_DNA"/>
</dbReference>
<evidence type="ECO:0000313" key="2">
    <source>
        <dbReference type="EMBL" id="PKY05093.1"/>
    </source>
</evidence>
<evidence type="ECO:0000313" key="3">
    <source>
        <dbReference type="Proteomes" id="UP000234254"/>
    </source>
</evidence>
<evidence type="ECO:0000256" key="1">
    <source>
        <dbReference type="SAM" id="Phobius"/>
    </source>
</evidence>
<gene>
    <name evidence="2" type="ORF">P168DRAFT_145351</name>
</gene>
<sequence>MQEYVIAILTGFASIVSLSRVGREHHWLRLVSDGIGTIGSTCCGISILGLLAFRFDSILDFSGLPVLRI</sequence>
<keyword evidence="1" id="KW-1133">Transmembrane helix</keyword>
<organism evidence="2 3">
    <name type="scientific">Aspergillus campestris (strain IBT 28561)</name>
    <dbReference type="NCBI Taxonomy" id="1392248"/>
    <lineage>
        <taxon>Eukaryota</taxon>
        <taxon>Fungi</taxon>
        <taxon>Dikarya</taxon>
        <taxon>Ascomycota</taxon>
        <taxon>Pezizomycotina</taxon>
        <taxon>Eurotiomycetes</taxon>
        <taxon>Eurotiomycetidae</taxon>
        <taxon>Eurotiales</taxon>
        <taxon>Aspergillaceae</taxon>
        <taxon>Aspergillus</taxon>
        <taxon>Aspergillus subgen. Circumdati</taxon>
    </lineage>
</organism>
<proteinExistence type="predicted"/>
<reference evidence="2" key="1">
    <citation type="submission" date="2016-12" db="EMBL/GenBank/DDBJ databases">
        <title>The genomes of Aspergillus section Nigri reveals drivers in fungal speciation.</title>
        <authorList>
            <consortium name="DOE Joint Genome Institute"/>
            <person name="Vesth T.C."/>
            <person name="Nybo J."/>
            <person name="Theobald S."/>
            <person name="Brandl J."/>
            <person name="Frisvad J.C."/>
            <person name="Nielsen K.F."/>
            <person name="Lyhne E.K."/>
            <person name="Kogle M.E."/>
            <person name="Kuo A."/>
            <person name="Riley R."/>
            <person name="Clum A."/>
            <person name="Nolan M."/>
            <person name="Lipzen A."/>
            <person name="Salamov A."/>
            <person name="Henrissat B."/>
            <person name="Wiebenga A."/>
            <person name="De vries R.P."/>
            <person name="Grigoriev I.V."/>
            <person name="Mortensen U.H."/>
            <person name="Andersen M.R."/>
            <person name="Baker S.E."/>
        </authorList>
    </citation>
    <scope>NUCLEOTIDE SEQUENCE</scope>
    <source>
        <strain evidence="2">IBT 28561</strain>
    </source>
</reference>
<feature type="transmembrane region" description="Helical" evidence="1">
    <location>
        <begin position="34"/>
        <end position="53"/>
    </location>
</feature>
<dbReference type="VEuPathDB" id="FungiDB:P168DRAFT_145351"/>
<comment type="caution">
    <text evidence="2">The sequence shown here is derived from an EMBL/GenBank/DDBJ whole genome shotgun (WGS) entry which is preliminary data.</text>
</comment>
<keyword evidence="1" id="KW-0812">Transmembrane</keyword>
<keyword evidence="3" id="KW-1185">Reference proteome</keyword>
<protein>
    <submittedName>
        <fullName evidence="2">Uncharacterized protein</fullName>
    </submittedName>
</protein>
<keyword evidence="1" id="KW-0472">Membrane</keyword>
<dbReference type="AlphaFoldDB" id="A0A2I1D5F8"/>
<dbReference type="GeneID" id="36540292"/>
<name>A0A2I1D5F8_ASPC2</name>
<dbReference type="Proteomes" id="UP000234254">
    <property type="component" value="Unassembled WGS sequence"/>
</dbReference>
<dbReference type="RefSeq" id="XP_024693687.1">
    <property type="nucleotide sequence ID" value="XM_024832770.1"/>
</dbReference>